<dbReference type="EMBL" id="MCGQ01000023">
    <property type="protein sequence ID" value="OXY92373.1"/>
    <property type="molecule type" value="Genomic_DNA"/>
</dbReference>
<name>A0A233S9L1_STRDA</name>
<dbReference type="Pfam" id="PF00440">
    <property type="entry name" value="TetR_N"/>
    <property type="match status" value="1"/>
</dbReference>
<dbReference type="AlphaFoldDB" id="A0A233S9L1"/>
<dbReference type="Proteomes" id="UP000215483">
    <property type="component" value="Unassembled WGS sequence"/>
</dbReference>
<dbReference type="GO" id="GO:0003700">
    <property type="term" value="F:DNA-binding transcription factor activity"/>
    <property type="evidence" value="ECO:0007669"/>
    <property type="project" value="TreeGrafter"/>
</dbReference>
<dbReference type="InterPro" id="IPR050109">
    <property type="entry name" value="HTH-type_TetR-like_transc_reg"/>
</dbReference>
<reference evidence="4 5" key="1">
    <citation type="submission" date="2016-07" db="EMBL/GenBank/DDBJ databases">
        <title>Draft genome of Streptomyces diastatochromogenes.</title>
        <authorList>
            <person name="Podduturi R."/>
            <person name="Lukassen M.B."/>
            <person name="Clausen N."/>
            <person name="Nielsen J.L."/>
            <person name="Jorgensen N.O."/>
        </authorList>
    </citation>
    <scope>NUCLEOTIDE SEQUENCE [LARGE SCALE GENOMIC DNA]</scope>
    <source>
        <strain evidence="4 5">DSM 40608</strain>
    </source>
</reference>
<dbReference type="PANTHER" id="PTHR30055">
    <property type="entry name" value="HTH-TYPE TRANSCRIPTIONAL REGULATOR RUTR"/>
    <property type="match status" value="1"/>
</dbReference>
<evidence type="ECO:0000256" key="1">
    <source>
        <dbReference type="ARBA" id="ARBA00023125"/>
    </source>
</evidence>
<evidence type="ECO:0000256" key="2">
    <source>
        <dbReference type="PROSITE-ProRule" id="PRU00335"/>
    </source>
</evidence>
<evidence type="ECO:0000313" key="4">
    <source>
        <dbReference type="EMBL" id="OXY92373.1"/>
    </source>
</evidence>
<comment type="caution">
    <text evidence="4">The sequence shown here is derived from an EMBL/GenBank/DDBJ whole genome shotgun (WGS) entry which is preliminary data.</text>
</comment>
<dbReference type="InterPro" id="IPR009057">
    <property type="entry name" value="Homeodomain-like_sf"/>
</dbReference>
<feature type="DNA-binding region" description="H-T-H motif" evidence="2">
    <location>
        <begin position="36"/>
        <end position="55"/>
    </location>
</feature>
<keyword evidence="5" id="KW-1185">Reference proteome</keyword>
<evidence type="ECO:0000313" key="5">
    <source>
        <dbReference type="Proteomes" id="UP000215483"/>
    </source>
</evidence>
<organism evidence="4 5">
    <name type="scientific">Streptomyces diastatochromogenes</name>
    <dbReference type="NCBI Taxonomy" id="42236"/>
    <lineage>
        <taxon>Bacteria</taxon>
        <taxon>Bacillati</taxon>
        <taxon>Actinomycetota</taxon>
        <taxon>Actinomycetes</taxon>
        <taxon>Kitasatosporales</taxon>
        <taxon>Streptomycetaceae</taxon>
        <taxon>Streptomyces</taxon>
    </lineage>
</organism>
<dbReference type="SUPFAM" id="SSF46689">
    <property type="entry name" value="Homeodomain-like"/>
    <property type="match status" value="1"/>
</dbReference>
<dbReference type="PROSITE" id="PS50977">
    <property type="entry name" value="HTH_TETR_2"/>
    <property type="match status" value="1"/>
</dbReference>
<proteinExistence type="predicted"/>
<protein>
    <recommendedName>
        <fullName evidence="3">HTH tetR-type domain-containing protein</fullName>
    </recommendedName>
</protein>
<dbReference type="PANTHER" id="PTHR30055:SF209">
    <property type="entry name" value="POSSIBLE TRANSCRIPTIONAL REGULATORY PROTEIN (PROBABLY TETR-FAMILY)"/>
    <property type="match status" value="1"/>
</dbReference>
<feature type="domain" description="HTH tetR-type" evidence="3">
    <location>
        <begin position="15"/>
        <end position="73"/>
    </location>
</feature>
<accession>A0A233S9L1</accession>
<sequence>MIDRPDLSGHRRRTLTTRTRILEAARQELGRDPESSLGDIAEAAGVARRTVYGHFGGRSALVEGLVEDAAKALRDALDGIALPIPDAVTALARFVLTLWPIGDRYRMLLRLAPQDLAPEHVDCVLSPARATATAIIAAGQRQGVFHTDVPETALSRALEAYVLALLDCVNNGTWSDDGTHTAAAALIAVGVHRDLAAAHVDRLRQPERIGA</sequence>
<keyword evidence="1 2" id="KW-0238">DNA-binding</keyword>
<dbReference type="InterPro" id="IPR001647">
    <property type="entry name" value="HTH_TetR"/>
</dbReference>
<dbReference type="GO" id="GO:0000976">
    <property type="term" value="F:transcription cis-regulatory region binding"/>
    <property type="evidence" value="ECO:0007669"/>
    <property type="project" value="TreeGrafter"/>
</dbReference>
<gene>
    <name evidence="4" type="ORF">BEK98_26735</name>
</gene>
<evidence type="ECO:0000259" key="3">
    <source>
        <dbReference type="PROSITE" id="PS50977"/>
    </source>
</evidence>
<dbReference type="Gene3D" id="1.10.357.10">
    <property type="entry name" value="Tetracycline Repressor, domain 2"/>
    <property type="match status" value="1"/>
</dbReference>
<dbReference type="RefSeq" id="WP_244202007.1">
    <property type="nucleotide sequence ID" value="NZ_MCGQ01000023.1"/>
</dbReference>